<reference evidence="2 3" key="1">
    <citation type="submission" date="2018-09" db="EMBL/GenBank/DDBJ databases">
        <title>Genomic Encyclopedia of Archaeal and Bacterial Type Strains, Phase II (KMG-II): from individual species to whole genera.</title>
        <authorList>
            <person name="Goeker M."/>
        </authorList>
    </citation>
    <scope>NUCLEOTIDE SEQUENCE [LARGE SCALE GENOMIC DNA]</scope>
    <source>
        <strain evidence="2 3">DSM 13151</strain>
    </source>
</reference>
<name>A0A3R7GVX7_9EURY</name>
<sequence length="198" mass="22482">MSDASDGESLTIDDEIVARARIHAREVAGEGGDGEYELPVDLEALEWDVSARARRRAGACRWDRTREVATIVLARRAYEQYEWPEFAAVVRHELVHAWEFQQFGESGHGRRFRERAADLEAPRHCRAFAEPRYVLRCRDEDCDWRATRHRASQPVKAPEQYRCGSCGGAYAVEHVESGRTWATASEYGGVKAALGDDW</sequence>
<dbReference type="AlphaFoldDB" id="A0A3R7GVX7"/>
<dbReference type="RefSeq" id="WP_120244595.1">
    <property type="nucleotide sequence ID" value="NZ_RAPO01000002.1"/>
</dbReference>
<dbReference type="SMART" id="SM00731">
    <property type="entry name" value="SprT"/>
    <property type="match status" value="1"/>
</dbReference>
<comment type="caution">
    <text evidence="2">The sequence shown here is derived from an EMBL/GenBank/DDBJ whole genome shotgun (WGS) entry which is preliminary data.</text>
</comment>
<dbReference type="Proteomes" id="UP000283805">
    <property type="component" value="Unassembled WGS sequence"/>
</dbReference>
<evidence type="ECO:0000259" key="1">
    <source>
        <dbReference type="SMART" id="SM00731"/>
    </source>
</evidence>
<feature type="domain" description="SprT-like" evidence="1">
    <location>
        <begin position="40"/>
        <end position="173"/>
    </location>
</feature>
<organism evidence="2 3">
    <name type="scientific">Halopiger aswanensis</name>
    <dbReference type="NCBI Taxonomy" id="148449"/>
    <lineage>
        <taxon>Archaea</taxon>
        <taxon>Methanobacteriati</taxon>
        <taxon>Methanobacteriota</taxon>
        <taxon>Stenosarchaea group</taxon>
        <taxon>Halobacteria</taxon>
        <taxon>Halobacteriales</taxon>
        <taxon>Natrialbaceae</taxon>
        <taxon>Halopiger</taxon>
    </lineage>
</organism>
<proteinExistence type="predicted"/>
<protein>
    <submittedName>
        <fullName evidence="2">SprT-like family protein</fullName>
    </submittedName>
</protein>
<gene>
    <name evidence="2" type="ORF">ATJ93_2162</name>
</gene>
<dbReference type="GO" id="GO:0006950">
    <property type="term" value="P:response to stress"/>
    <property type="evidence" value="ECO:0007669"/>
    <property type="project" value="UniProtKB-ARBA"/>
</dbReference>
<dbReference type="EMBL" id="RAPO01000002">
    <property type="protein sequence ID" value="RKD95310.1"/>
    <property type="molecule type" value="Genomic_DNA"/>
</dbReference>
<evidence type="ECO:0000313" key="2">
    <source>
        <dbReference type="EMBL" id="RKD95310.1"/>
    </source>
</evidence>
<evidence type="ECO:0000313" key="3">
    <source>
        <dbReference type="Proteomes" id="UP000283805"/>
    </source>
</evidence>
<dbReference type="OrthoDB" id="350006at2157"/>
<accession>A0A3R7GVX7</accession>
<dbReference type="InterPro" id="IPR006640">
    <property type="entry name" value="SprT-like_domain"/>
</dbReference>
<dbReference type="Pfam" id="PF10263">
    <property type="entry name" value="SprT-like"/>
    <property type="match status" value="1"/>
</dbReference>
<keyword evidence="3" id="KW-1185">Reference proteome</keyword>